<evidence type="ECO:0000256" key="2">
    <source>
        <dbReference type="ARBA" id="ARBA00022729"/>
    </source>
</evidence>
<dbReference type="SMART" id="SM00858">
    <property type="entry name" value="SAF"/>
    <property type="match status" value="1"/>
</dbReference>
<reference evidence="6 7" key="1">
    <citation type="journal article" date="2013" name="J. Bacteriol.">
        <title>Roles of HynAB and Ech, the only two hydrogenases found in the model sulfate reducer Desulfovibrio gigas.</title>
        <authorList>
            <person name="Morais-Silva F.O."/>
            <person name="Santos C.I."/>
            <person name="Rodrigues R."/>
            <person name="Pereira I.A."/>
            <person name="Rodrigues-Pousada C."/>
        </authorList>
    </citation>
    <scope>NUCLEOTIDE SEQUENCE [LARGE SCALE GENOMIC DNA]</scope>
    <source>
        <strain evidence="7">ATCC 19364 / DSM 1382 / NCIMB 9332 / VKM B-1759</strain>
    </source>
</reference>
<dbReference type="AlphaFoldDB" id="T2G753"/>
<dbReference type="NCBIfam" id="TIGR03170">
    <property type="entry name" value="flgA_cterm"/>
    <property type="match status" value="1"/>
</dbReference>
<dbReference type="KEGG" id="dgg:DGI_0521"/>
<dbReference type="Proteomes" id="UP000016587">
    <property type="component" value="Chromosome"/>
</dbReference>
<gene>
    <name evidence="6" type="ORF">DGI_0521</name>
</gene>
<dbReference type="PANTHER" id="PTHR36307">
    <property type="entry name" value="FLAGELLA BASAL BODY P-RING FORMATION PROTEIN FLGA"/>
    <property type="match status" value="1"/>
</dbReference>
<dbReference type="InterPro" id="IPR039246">
    <property type="entry name" value="Flagellar_FlgA"/>
</dbReference>
<dbReference type="CDD" id="cd11614">
    <property type="entry name" value="SAF_CpaB_FlgA_like"/>
    <property type="match status" value="1"/>
</dbReference>
<dbReference type="InterPro" id="IPR017585">
    <property type="entry name" value="SAF_FlgA"/>
</dbReference>
<evidence type="ECO:0000256" key="1">
    <source>
        <dbReference type="ARBA" id="ARBA00004418"/>
    </source>
</evidence>
<dbReference type="EMBL" id="CP006585">
    <property type="protein sequence ID" value="AGW12430.1"/>
    <property type="molecule type" value="Genomic_DNA"/>
</dbReference>
<sequence length="327" mass="35496">MRSSICIFILMLVLGLCAVGASQPVGGDTWRVVIKDAAVVEGEVVTLGDIGKPIGLVDQEIWRQLAVTPLFQSPSERGKPMFVQPDAIRQAVAKNLGAAASMVLVNKRLVLQRGGHVLDQETLKDVVVRTLTDFCAAMNTDVEFRELKGPEFIFVEDSSHRLDIQPSQATCQPGRIGFRIQEMTLDGRVAKGYTGSVFLDVWQEMVVAARPLSKGEPITADMLTAARKNASYAKTELWDANLQAGPWRLARSVGQGQPLTRGDVEPLPAVAKGAAVEMLFQGRYVTLRVPALAMGDGAVGDRILVKNTQSNRDVFATVRDARTVTVQ</sequence>
<evidence type="ECO:0000313" key="7">
    <source>
        <dbReference type="Proteomes" id="UP000016587"/>
    </source>
</evidence>
<dbReference type="eggNOG" id="COG1261">
    <property type="taxonomic scope" value="Bacteria"/>
</dbReference>
<name>T2G753_MEGG1</name>
<dbReference type="GO" id="GO:0042597">
    <property type="term" value="C:periplasmic space"/>
    <property type="evidence" value="ECO:0007669"/>
    <property type="project" value="UniProtKB-SubCell"/>
</dbReference>
<evidence type="ECO:0000259" key="5">
    <source>
        <dbReference type="SMART" id="SM00858"/>
    </source>
</evidence>
<evidence type="ECO:0000256" key="3">
    <source>
        <dbReference type="ARBA" id="ARBA00022764"/>
    </source>
</evidence>
<keyword evidence="3" id="KW-0574">Periplasm</keyword>
<dbReference type="Gene3D" id="3.90.1210.10">
    <property type="entry name" value="Antifreeze-like/N-acetylneuraminic acid synthase C-terminal domain"/>
    <property type="match status" value="1"/>
</dbReference>
<keyword evidence="2 4" id="KW-0732">Signal</keyword>
<feature type="signal peptide" evidence="4">
    <location>
        <begin position="1"/>
        <end position="18"/>
    </location>
</feature>
<feature type="domain" description="SAF" evidence="5">
    <location>
        <begin position="203"/>
        <end position="265"/>
    </location>
</feature>
<dbReference type="HOGENOM" id="CLU_068858_0_0_7"/>
<feature type="chain" id="PRO_5004588177" evidence="4">
    <location>
        <begin position="19"/>
        <end position="327"/>
    </location>
</feature>
<dbReference type="InterPro" id="IPR013974">
    <property type="entry name" value="SAF"/>
</dbReference>
<protein>
    <submittedName>
        <fullName evidence="6">Putative FlgA family protein</fullName>
    </submittedName>
</protein>
<proteinExistence type="predicted"/>
<dbReference type="GO" id="GO:0044780">
    <property type="term" value="P:bacterial-type flagellum assembly"/>
    <property type="evidence" value="ECO:0007669"/>
    <property type="project" value="InterPro"/>
</dbReference>
<organism evidence="6 7">
    <name type="scientific">Megalodesulfovibrio gigas (strain ATCC 19364 / DSM 1382 / NCIMB 9332 / VKM B-1759)</name>
    <name type="common">Desulfovibrio gigas</name>
    <dbReference type="NCBI Taxonomy" id="1121448"/>
    <lineage>
        <taxon>Bacteria</taxon>
        <taxon>Pseudomonadati</taxon>
        <taxon>Thermodesulfobacteriota</taxon>
        <taxon>Desulfovibrionia</taxon>
        <taxon>Desulfovibrionales</taxon>
        <taxon>Desulfovibrionaceae</taxon>
        <taxon>Megalodesulfovibrio</taxon>
    </lineage>
</organism>
<dbReference type="Gene3D" id="2.30.30.760">
    <property type="match status" value="1"/>
</dbReference>
<dbReference type="OrthoDB" id="5447076at2"/>
<evidence type="ECO:0000256" key="4">
    <source>
        <dbReference type="SAM" id="SignalP"/>
    </source>
</evidence>
<accession>T2G753</accession>
<dbReference type="PANTHER" id="PTHR36307:SF1">
    <property type="entry name" value="FLAGELLA BASAL BODY P-RING FORMATION PROTEIN FLGA"/>
    <property type="match status" value="1"/>
</dbReference>
<dbReference type="RefSeq" id="WP_021759072.1">
    <property type="nucleotide sequence ID" value="NC_022444.1"/>
</dbReference>
<keyword evidence="7" id="KW-1185">Reference proteome</keyword>
<dbReference type="PATRIC" id="fig|1121448.10.peg.516"/>
<comment type="subcellular location">
    <subcellularLocation>
        <location evidence="1">Periplasm</location>
    </subcellularLocation>
</comment>
<reference evidence="7" key="2">
    <citation type="submission" date="2013-07" db="EMBL/GenBank/DDBJ databases">
        <authorList>
            <person name="Morais-Silva F.O."/>
            <person name="Rezende A.M."/>
            <person name="Pimentel C."/>
            <person name="Resende D.M."/>
            <person name="Santos C.I."/>
            <person name="Clemente C."/>
            <person name="de Oliveira L.M."/>
            <person name="da Silva S.M."/>
            <person name="Costa D.A."/>
            <person name="Varela-Raposo A."/>
            <person name="Horacio E.C.A."/>
            <person name="Matos M."/>
            <person name="Flores O."/>
            <person name="Ruiz J.C."/>
            <person name="Rodrigues-Pousada C."/>
        </authorList>
    </citation>
    <scope>NUCLEOTIDE SEQUENCE [LARGE SCALE GENOMIC DNA]</scope>
    <source>
        <strain evidence="7">ATCC 19364 / DSM 1382 / NCIMB 9332 / VKM B-1759</strain>
    </source>
</reference>
<dbReference type="Pfam" id="PF13144">
    <property type="entry name" value="ChapFlgA"/>
    <property type="match status" value="1"/>
</dbReference>
<evidence type="ECO:0000313" key="6">
    <source>
        <dbReference type="EMBL" id="AGW12430.1"/>
    </source>
</evidence>
<dbReference type="STRING" id="1121448.DGI_0521"/>